<keyword evidence="3" id="KW-1185">Reference proteome</keyword>
<dbReference type="PANTHER" id="PTHR33544">
    <property type="entry name" value="DUF4005 DOMAIN-CONTAINING PROTEIN-RELATED"/>
    <property type="match status" value="1"/>
</dbReference>
<protein>
    <submittedName>
        <fullName evidence="2">Uncharacterized protein</fullName>
    </submittedName>
</protein>
<dbReference type="OrthoDB" id="1898359at2759"/>
<dbReference type="Proteomes" id="UP001058974">
    <property type="component" value="Chromosome 7"/>
</dbReference>
<reference evidence="2 3" key="1">
    <citation type="journal article" date="2022" name="Nat. Genet.">
        <title>Improved pea reference genome and pan-genome highlight genomic features and evolutionary characteristics.</title>
        <authorList>
            <person name="Yang T."/>
            <person name="Liu R."/>
            <person name="Luo Y."/>
            <person name="Hu S."/>
            <person name="Wang D."/>
            <person name="Wang C."/>
            <person name="Pandey M.K."/>
            <person name="Ge S."/>
            <person name="Xu Q."/>
            <person name="Li N."/>
            <person name="Li G."/>
            <person name="Huang Y."/>
            <person name="Saxena R.K."/>
            <person name="Ji Y."/>
            <person name="Li M."/>
            <person name="Yan X."/>
            <person name="He Y."/>
            <person name="Liu Y."/>
            <person name="Wang X."/>
            <person name="Xiang C."/>
            <person name="Varshney R.K."/>
            <person name="Ding H."/>
            <person name="Gao S."/>
            <person name="Zong X."/>
        </authorList>
    </citation>
    <scope>NUCLEOTIDE SEQUENCE [LARGE SCALE GENOMIC DNA]</scope>
    <source>
        <strain evidence="2 3">cv. Zhongwan 6</strain>
    </source>
</reference>
<feature type="compositionally biased region" description="Polar residues" evidence="1">
    <location>
        <begin position="169"/>
        <end position="178"/>
    </location>
</feature>
<evidence type="ECO:0000313" key="2">
    <source>
        <dbReference type="EMBL" id="KAI5391725.1"/>
    </source>
</evidence>
<name>A0A9D4VWZ1_PEA</name>
<dbReference type="EMBL" id="JAMSHJ010000007">
    <property type="protein sequence ID" value="KAI5391725.1"/>
    <property type="molecule type" value="Genomic_DNA"/>
</dbReference>
<dbReference type="PANTHER" id="PTHR33544:SF3">
    <property type="entry name" value="60S RIBOSOMAL PROTEIN L36"/>
    <property type="match status" value="1"/>
</dbReference>
<feature type="region of interest" description="Disordered" evidence="1">
    <location>
        <begin position="164"/>
        <end position="206"/>
    </location>
</feature>
<accession>A0A9D4VWZ1</accession>
<sequence length="206" mass="22939">MAQQEEGWPFGLNLLNPGNVLVRNGEFSGSISFSTLFTSSSIRSTDSSSYLDSESTGSIFHDKSITLGSLLGVPNFLELSRRSTRGREMEPSKEDKRNYKLKPWLFSFCTKLTTDAVSPNNVPSLGQYLIAERRARRPYRRNQCTFVDGHNVFSPVQESNSPFVGGQVALSSPASSSEDNGREANRALRQPNRYGTLTTPFSSLWR</sequence>
<dbReference type="Gramene" id="Psat07G0650900-T1">
    <property type="protein sequence ID" value="KAI5391725.1"/>
    <property type="gene ID" value="KIW84_076509"/>
</dbReference>
<dbReference type="InterPro" id="IPR040344">
    <property type="entry name" value="At3g17950-like"/>
</dbReference>
<feature type="compositionally biased region" description="Polar residues" evidence="1">
    <location>
        <begin position="193"/>
        <end position="206"/>
    </location>
</feature>
<evidence type="ECO:0000313" key="3">
    <source>
        <dbReference type="Proteomes" id="UP001058974"/>
    </source>
</evidence>
<gene>
    <name evidence="2" type="ORF">KIW84_076509</name>
</gene>
<evidence type="ECO:0000256" key="1">
    <source>
        <dbReference type="SAM" id="MobiDB-lite"/>
    </source>
</evidence>
<dbReference type="AlphaFoldDB" id="A0A9D4VWZ1"/>
<comment type="caution">
    <text evidence="2">The sequence shown here is derived from an EMBL/GenBank/DDBJ whole genome shotgun (WGS) entry which is preliminary data.</text>
</comment>
<proteinExistence type="predicted"/>
<organism evidence="2 3">
    <name type="scientific">Pisum sativum</name>
    <name type="common">Garden pea</name>
    <name type="synonym">Lathyrus oleraceus</name>
    <dbReference type="NCBI Taxonomy" id="3888"/>
    <lineage>
        <taxon>Eukaryota</taxon>
        <taxon>Viridiplantae</taxon>
        <taxon>Streptophyta</taxon>
        <taxon>Embryophyta</taxon>
        <taxon>Tracheophyta</taxon>
        <taxon>Spermatophyta</taxon>
        <taxon>Magnoliopsida</taxon>
        <taxon>eudicotyledons</taxon>
        <taxon>Gunneridae</taxon>
        <taxon>Pentapetalae</taxon>
        <taxon>rosids</taxon>
        <taxon>fabids</taxon>
        <taxon>Fabales</taxon>
        <taxon>Fabaceae</taxon>
        <taxon>Papilionoideae</taxon>
        <taxon>50 kb inversion clade</taxon>
        <taxon>NPAAA clade</taxon>
        <taxon>Hologalegina</taxon>
        <taxon>IRL clade</taxon>
        <taxon>Fabeae</taxon>
        <taxon>Lathyrus</taxon>
    </lineage>
</organism>